<dbReference type="EMBL" id="JACHJW010000001">
    <property type="protein sequence ID" value="MBB4959686.1"/>
    <property type="molecule type" value="Genomic_DNA"/>
</dbReference>
<dbReference type="AlphaFoldDB" id="A0A7W7WPX4"/>
<protein>
    <submittedName>
        <fullName evidence="1">NAD(P)-dependent dehydrogenase (Short-subunit alcohol dehydrogenase family)</fullName>
    </submittedName>
</protein>
<dbReference type="SUPFAM" id="SSF51735">
    <property type="entry name" value="NAD(P)-binding Rossmann-fold domains"/>
    <property type="match status" value="1"/>
</dbReference>
<comment type="caution">
    <text evidence="1">The sequence shown here is derived from an EMBL/GenBank/DDBJ whole genome shotgun (WGS) entry which is preliminary data.</text>
</comment>
<dbReference type="InterPro" id="IPR036291">
    <property type="entry name" value="NAD(P)-bd_dom_sf"/>
</dbReference>
<dbReference type="PRINTS" id="PR00081">
    <property type="entry name" value="GDHRDH"/>
</dbReference>
<dbReference type="NCBIfam" id="NF006159">
    <property type="entry name" value="PRK08303.1"/>
    <property type="match status" value="1"/>
</dbReference>
<dbReference type="Proteomes" id="UP000578819">
    <property type="component" value="Unassembled WGS sequence"/>
</dbReference>
<dbReference type="Pfam" id="PF00106">
    <property type="entry name" value="adh_short"/>
    <property type="match status" value="1"/>
</dbReference>
<sequence>MTKDMAKDMVIDSAKDITGALAGKVALVAGATRGAGRQIAVQLGAAGATVYATGRSTREQRSEMDRPETIEETAELVTAAGGVGIAVPVDHLVPEQVRALVERIDAEQGRLDVLVNDIWGADPLITWHKPVWEQPLEAGFRTLRLAIDTHIITSHYALPLLIRNPGGLVVEMGDGTTEYNATNYRLSVFYDLAKTSVNRLAYSQAQELREHGATAVALTPGWIRSELMLDLFGVTEENWRDATVNEPHFVISESPAFVGRAVAALAADPDKARWSGQSLSSAQLAKVYGFTDLDGSQPDAWRYIVEVQDPGKPADATGYR</sequence>
<dbReference type="PANTHER" id="PTHR44147">
    <property type="entry name" value="DEHYDROGENASE/REDUCTASE SDR FAMILY MEMBER 1"/>
    <property type="match status" value="1"/>
</dbReference>
<gene>
    <name evidence="1" type="ORF">FHR38_003419</name>
</gene>
<evidence type="ECO:0000313" key="2">
    <source>
        <dbReference type="Proteomes" id="UP000578819"/>
    </source>
</evidence>
<dbReference type="PANTHER" id="PTHR44147:SF2">
    <property type="entry name" value="DEHYDROGENASE_REDUCTASE SDR FAMILY MEMBER 1"/>
    <property type="match status" value="1"/>
</dbReference>
<proteinExistence type="predicted"/>
<evidence type="ECO:0000313" key="1">
    <source>
        <dbReference type="EMBL" id="MBB4959686.1"/>
    </source>
</evidence>
<organism evidence="1 2">
    <name type="scientific">Micromonospora polyrhachis</name>
    <dbReference type="NCBI Taxonomy" id="1282883"/>
    <lineage>
        <taxon>Bacteria</taxon>
        <taxon>Bacillati</taxon>
        <taxon>Actinomycetota</taxon>
        <taxon>Actinomycetes</taxon>
        <taxon>Micromonosporales</taxon>
        <taxon>Micromonosporaceae</taxon>
        <taxon>Micromonospora</taxon>
    </lineage>
</organism>
<keyword evidence="2" id="KW-1185">Reference proteome</keyword>
<accession>A0A7W7WPX4</accession>
<name>A0A7W7WPX4_9ACTN</name>
<dbReference type="InterPro" id="IPR002347">
    <property type="entry name" value="SDR_fam"/>
</dbReference>
<dbReference type="Gene3D" id="3.40.50.720">
    <property type="entry name" value="NAD(P)-binding Rossmann-like Domain"/>
    <property type="match status" value="1"/>
</dbReference>
<reference evidence="1 2" key="1">
    <citation type="submission" date="2020-08" db="EMBL/GenBank/DDBJ databases">
        <title>Sequencing the genomes of 1000 actinobacteria strains.</title>
        <authorList>
            <person name="Klenk H.-P."/>
        </authorList>
    </citation>
    <scope>NUCLEOTIDE SEQUENCE [LARGE SCALE GENOMIC DNA]</scope>
    <source>
        <strain evidence="1 2">DSM 45886</strain>
    </source>
</reference>